<dbReference type="PANTHER" id="PTHR14499">
    <property type="entry name" value="POTASSIUM CHANNEL TETRAMERIZATION DOMAIN-CONTAINING"/>
    <property type="match status" value="1"/>
</dbReference>
<proteinExistence type="predicted"/>
<feature type="domain" description="BTB" evidence="2">
    <location>
        <begin position="5"/>
        <end position="106"/>
    </location>
</feature>
<organism evidence="3 4">
    <name type="scientific">Phrynocephalus forsythii</name>
    <dbReference type="NCBI Taxonomy" id="171643"/>
    <lineage>
        <taxon>Eukaryota</taxon>
        <taxon>Metazoa</taxon>
        <taxon>Chordata</taxon>
        <taxon>Craniata</taxon>
        <taxon>Vertebrata</taxon>
        <taxon>Euteleostomi</taxon>
        <taxon>Lepidosauria</taxon>
        <taxon>Squamata</taxon>
        <taxon>Bifurcata</taxon>
        <taxon>Unidentata</taxon>
        <taxon>Episquamata</taxon>
        <taxon>Toxicofera</taxon>
        <taxon>Iguania</taxon>
        <taxon>Acrodonta</taxon>
        <taxon>Agamidae</taxon>
        <taxon>Agaminae</taxon>
        <taxon>Phrynocephalus</taxon>
    </lineage>
</organism>
<dbReference type="EMBL" id="JAPFRF010000001">
    <property type="protein sequence ID" value="KAJ7344238.1"/>
    <property type="molecule type" value="Genomic_DNA"/>
</dbReference>
<dbReference type="OrthoDB" id="10025005at2759"/>
<dbReference type="InterPro" id="IPR000210">
    <property type="entry name" value="BTB/POZ_dom"/>
</dbReference>
<dbReference type="Gene3D" id="3.30.710.10">
    <property type="entry name" value="Potassium Channel Kv1.1, Chain A"/>
    <property type="match status" value="1"/>
</dbReference>
<dbReference type="AlphaFoldDB" id="A0A9Q1B6R7"/>
<evidence type="ECO:0000256" key="1">
    <source>
        <dbReference type="SAM" id="MobiDB-lite"/>
    </source>
</evidence>
<evidence type="ECO:0000313" key="4">
    <source>
        <dbReference type="Proteomes" id="UP001142489"/>
    </source>
</evidence>
<sequence length="275" mass="31748">MNNPDVIILNVGGLKFTTWSTTLQRFPESRLAKMLDGNDPAFSFLNGQIFVDRDGVLFNYILDILRTLQISLPKDFSDYQRLQREADFYELYPLADLLRQEHVLKPRREILEIRFLLQETQAFFRVFGSCSKTLGELAERVTVFEEKLLGNNWKNHDHASQKPLIPCTLERSSHHDLLFQCGTDYSDQLVARYVSIKPDQRKLFNGANVLGLLVDILLKEGFHLISTRTVSADEKTECYCFERLRQSDAFTISSGQTQQDTPVQQAKPTQKPKRK</sequence>
<dbReference type="Pfam" id="PF02214">
    <property type="entry name" value="BTB_2"/>
    <property type="match status" value="1"/>
</dbReference>
<feature type="compositionally biased region" description="Polar residues" evidence="1">
    <location>
        <begin position="252"/>
        <end position="268"/>
    </location>
</feature>
<reference evidence="3" key="1">
    <citation type="journal article" date="2023" name="DNA Res.">
        <title>Chromosome-level genome assembly of Phrynocephalus forsythii using third-generation DNA sequencing and Hi-C analysis.</title>
        <authorList>
            <person name="Qi Y."/>
            <person name="Zhao W."/>
            <person name="Zhao Y."/>
            <person name="Niu C."/>
            <person name="Cao S."/>
            <person name="Zhang Y."/>
        </authorList>
    </citation>
    <scope>NUCLEOTIDE SEQUENCE</scope>
    <source>
        <tissue evidence="3">Muscle</tissue>
    </source>
</reference>
<dbReference type="GO" id="GO:0005783">
    <property type="term" value="C:endoplasmic reticulum"/>
    <property type="evidence" value="ECO:0007669"/>
    <property type="project" value="TreeGrafter"/>
</dbReference>
<dbReference type="PANTHER" id="PTHR14499:SF5">
    <property type="entry name" value="POTASSIUM CHANNEL REGULATORY PROTEIN"/>
    <property type="match status" value="1"/>
</dbReference>
<comment type="caution">
    <text evidence="3">The sequence shown here is derived from an EMBL/GenBank/DDBJ whole genome shotgun (WGS) entry which is preliminary data.</text>
</comment>
<accession>A0A9Q1B6R7</accession>
<dbReference type="SMART" id="SM00225">
    <property type="entry name" value="BTB"/>
    <property type="match status" value="1"/>
</dbReference>
<keyword evidence="4" id="KW-1185">Reference proteome</keyword>
<name>A0A9Q1B6R7_9SAUR</name>
<feature type="region of interest" description="Disordered" evidence="1">
    <location>
        <begin position="252"/>
        <end position="275"/>
    </location>
</feature>
<dbReference type="GO" id="GO:0051260">
    <property type="term" value="P:protein homooligomerization"/>
    <property type="evidence" value="ECO:0007669"/>
    <property type="project" value="InterPro"/>
</dbReference>
<gene>
    <name evidence="3" type="ORF">JRQ81_000188</name>
</gene>
<dbReference type="Proteomes" id="UP001142489">
    <property type="component" value="Unassembled WGS sequence"/>
</dbReference>
<protein>
    <recommendedName>
        <fullName evidence="2">BTB domain-containing protein</fullName>
    </recommendedName>
</protein>
<dbReference type="InterPro" id="IPR003131">
    <property type="entry name" value="T1-type_BTB"/>
</dbReference>
<evidence type="ECO:0000259" key="2">
    <source>
        <dbReference type="SMART" id="SM00225"/>
    </source>
</evidence>
<dbReference type="SUPFAM" id="SSF54695">
    <property type="entry name" value="POZ domain"/>
    <property type="match status" value="1"/>
</dbReference>
<evidence type="ECO:0000313" key="3">
    <source>
        <dbReference type="EMBL" id="KAJ7344238.1"/>
    </source>
</evidence>
<dbReference type="InterPro" id="IPR011333">
    <property type="entry name" value="SKP1/BTB/POZ_sf"/>
</dbReference>